<dbReference type="Gene3D" id="1.25.40.10">
    <property type="entry name" value="Tetratricopeptide repeat domain"/>
    <property type="match status" value="1"/>
</dbReference>
<dbReference type="Gene3D" id="2.60.40.10">
    <property type="entry name" value="Immunoglobulins"/>
    <property type="match status" value="1"/>
</dbReference>
<dbReference type="InterPro" id="IPR001650">
    <property type="entry name" value="Helicase_C-like"/>
</dbReference>
<keyword evidence="6" id="KW-0378">Hydrolase</keyword>
<evidence type="ECO:0000313" key="5">
    <source>
        <dbReference type="EMBL" id="CAL1156284.1"/>
    </source>
</evidence>
<protein>
    <submittedName>
        <fullName evidence="6">Helicase-associated domain-containing protein</fullName>
    </submittedName>
</protein>
<dbReference type="InterPro" id="IPR014001">
    <property type="entry name" value="Helicase_ATP-bd"/>
</dbReference>
<feature type="domain" description="Helicase ATP-binding" evidence="2">
    <location>
        <begin position="551"/>
        <end position="707"/>
    </location>
</feature>
<dbReference type="GO" id="GO:0003677">
    <property type="term" value="F:DNA binding"/>
    <property type="evidence" value="ECO:0007669"/>
    <property type="project" value="InterPro"/>
</dbReference>
<dbReference type="InterPro" id="IPR027417">
    <property type="entry name" value="P-loop_NTPase"/>
</dbReference>
<dbReference type="SMART" id="SM00028">
    <property type="entry name" value="TPR"/>
    <property type="match status" value="2"/>
</dbReference>
<dbReference type="InterPro" id="IPR036179">
    <property type="entry name" value="Ig-like_dom_sf"/>
</dbReference>
<reference evidence="5" key="2">
    <citation type="submission" date="2024-04" db="EMBL/GenBank/DDBJ databases">
        <authorList>
            <person name="Chen Y."/>
            <person name="Shah S."/>
            <person name="Dougan E. K."/>
            <person name="Thang M."/>
            <person name="Chan C."/>
        </authorList>
    </citation>
    <scope>NUCLEOTIDE SEQUENCE [LARGE SCALE GENOMIC DNA]</scope>
</reference>
<dbReference type="InterPro" id="IPR005114">
    <property type="entry name" value="Helicase_assoc"/>
</dbReference>
<dbReference type="Pfam" id="PF03457">
    <property type="entry name" value="HA"/>
    <property type="match status" value="3"/>
</dbReference>
<dbReference type="InterPro" id="IPR011990">
    <property type="entry name" value="TPR-like_helical_dom_sf"/>
</dbReference>
<dbReference type="InterPro" id="IPR006935">
    <property type="entry name" value="Helicase/UvrB_N"/>
</dbReference>
<feature type="domain" description="Helicase C-terminal" evidence="3">
    <location>
        <begin position="727"/>
        <end position="883"/>
    </location>
</feature>
<dbReference type="PROSITE" id="PS51194">
    <property type="entry name" value="HELICASE_CTER"/>
    <property type="match status" value="1"/>
</dbReference>
<dbReference type="EMBL" id="CAMXCT030003182">
    <property type="protein sequence ID" value="CAL4790221.1"/>
    <property type="molecule type" value="Genomic_DNA"/>
</dbReference>
<evidence type="ECO:0000313" key="4">
    <source>
        <dbReference type="EMBL" id="CAI4002909.1"/>
    </source>
</evidence>
<dbReference type="AlphaFoldDB" id="A0A9P1D430"/>
<dbReference type="PROSITE" id="PS50835">
    <property type="entry name" value="IG_LIKE"/>
    <property type="match status" value="1"/>
</dbReference>
<evidence type="ECO:0000313" key="6">
    <source>
        <dbReference type="EMBL" id="CAL4790221.1"/>
    </source>
</evidence>
<dbReference type="EMBL" id="CAMXCT010003182">
    <property type="protein sequence ID" value="CAI4002909.1"/>
    <property type="molecule type" value="Genomic_DNA"/>
</dbReference>
<keyword evidence="6" id="KW-0547">Nucleotide-binding</keyword>
<keyword evidence="6" id="KW-0347">Helicase</keyword>
<dbReference type="Gene3D" id="3.40.50.300">
    <property type="entry name" value="P-loop containing nucleotide triphosphate hydrolases"/>
    <property type="match status" value="2"/>
</dbReference>
<name>A0A9P1D430_9DINO</name>
<organism evidence="4">
    <name type="scientific">Cladocopium goreaui</name>
    <dbReference type="NCBI Taxonomy" id="2562237"/>
    <lineage>
        <taxon>Eukaryota</taxon>
        <taxon>Sar</taxon>
        <taxon>Alveolata</taxon>
        <taxon>Dinophyceae</taxon>
        <taxon>Suessiales</taxon>
        <taxon>Symbiodiniaceae</taxon>
        <taxon>Cladocopium</taxon>
    </lineage>
</organism>
<dbReference type="SUPFAM" id="SSF48726">
    <property type="entry name" value="Immunoglobulin"/>
    <property type="match status" value="1"/>
</dbReference>
<dbReference type="EMBL" id="CAMXCT020003182">
    <property type="protein sequence ID" value="CAL1156284.1"/>
    <property type="molecule type" value="Genomic_DNA"/>
</dbReference>
<accession>A0A9P1D430</accession>
<dbReference type="SMART" id="SM00487">
    <property type="entry name" value="DEXDc"/>
    <property type="match status" value="1"/>
</dbReference>
<keyword evidence="7" id="KW-1185">Reference proteome</keyword>
<dbReference type="GO" id="GO:0005524">
    <property type="term" value="F:ATP binding"/>
    <property type="evidence" value="ECO:0007669"/>
    <property type="project" value="InterPro"/>
</dbReference>
<dbReference type="Proteomes" id="UP001152797">
    <property type="component" value="Unassembled WGS sequence"/>
</dbReference>
<dbReference type="PANTHER" id="PTHR33418:SF1">
    <property type="entry name" value="HELICASE-ASSOCIATED DOMAIN-CONTAINING PROTEIN"/>
    <property type="match status" value="1"/>
</dbReference>
<keyword evidence="6" id="KW-0067">ATP-binding</keyword>
<dbReference type="OrthoDB" id="436181at2759"/>
<dbReference type="SUPFAM" id="SSF48452">
    <property type="entry name" value="TPR-like"/>
    <property type="match status" value="1"/>
</dbReference>
<dbReference type="SUPFAM" id="SSF52540">
    <property type="entry name" value="P-loop containing nucleoside triphosphate hydrolases"/>
    <property type="match status" value="1"/>
</dbReference>
<reference evidence="4" key="1">
    <citation type="submission" date="2022-10" db="EMBL/GenBank/DDBJ databases">
        <authorList>
            <person name="Chen Y."/>
            <person name="Dougan E. K."/>
            <person name="Chan C."/>
            <person name="Rhodes N."/>
            <person name="Thang M."/>
        </authorList>
    </citation>
    <scope>NUCLEOTIDE SEQUENCE</scope>
</reference>
<dbReference type="Pfam" id="PF00271">
    <property type="entry name" value="Helicase_C"/>
    <property type="match status" value="1"/>
</dbReference>
<proteinExistence type="predicted"/>
<evidence type="ECO:0000259" key="2">
    <source>
        <dbReference type="PROSITE" id="PS51192"/>
    </source>
</evidence>
<gene>
    <name evidence="4" type="ORF">C1SCF055_LOCUS28824</name>
</gene>
<comment type="caution">
    <text evidence="4">The sequence shown here is derived from an EMBL/GenBank/DDBJ whole genome shotgun (WGS) entry which is preliminary data.</text>
</comment>
<feature type="domain" description="Ig-like" evidence="1">
    <location>
        <begin position="191"/>
        <end position="256"/>
    </location>
</feature>
<dbReference type="Gene3D" id="6.10.140.530">
    <property type="match status" value="3"/>
</dbReference>
<dbReference type="Pfam" id="PF04851">
    <property type="entry name" value="ResIII"/>
    <property type="match status" value="1"/>
</dbReference>
<evidence type="ECO:0000259" key="1">
    <source>
        <dbReference type="PROSITE" id="PS50835"/>
    </source>
</evidence>
<dbReference type="PROSITE" id="PS51192">
    <property type="entry name" value="HELICASE_ATP_BIND_1"/>
    <property type="match status" value="1"/>
</dbReference>
<sequence length="1136" mass="126110">MGRRLTVRSAHPKLSGQYLESGSCEGRPAYVKNCDEVWLVFSERFGAGPGWYFASSFPQAGELRSFCRSDLSDAAAPELATWPQELRLELWQDEEIEVPFGSPTCSACKEVQELFPGLRCEVCAAEDAVALKGLRLLQEKTSSMLCQKTATAFAEGDADARRLLESIHHAHATGSTELILVRQPPPCVEIGTGTMSLLCDVISFSEPSSARRVQYSWHKDGQPLPRAGLPRLVLSGASDAEGSYTCVVTAGEDSITTRSCEVRLSAEAKERLLQKAQQRQRFESPLRRAAGAVQMGDLARAIQLLTEAIQAATDDEAVRAEALCQRAELRVRRGQWQEAFQDAVDALKLQPSLARAHAARGAAAEELGFLAEVLGPRPAATPLAPAEVARIHAAVRSRALEAIAERKLRPGQELELISALDLETDFWGLPGADRGIDSLALNLSTAVQAKDYQDYVPLERLATFHYLVRSEGSPLKDRVQQMVVATNESTRLPQDWQWSGAKHRRYTQDEIERWRELARNESAKDVPTELAKKDLKRWPHQLACLAQCQKFLTNSSKRDFFVEMATGTGKSLVMADVLAGSGPGKACIIVPKLDLMEQLADLLKEMLPFRISRMGTGYPVDLSAQLFVCVRNSAWQLQNLTFELQISDEAHHYEPTSVGAAGNETVDGVHAMQVLGLNARKRIFFSATLLRNKPDFEFGLRPAIKARIISDYTVMVPILTAGDPRPGLVELIQDLPMSRKVLAFCNTVDEARHFTGLLNSNGIASDHYNGHTSKAHRQKILQSFGRSPTRGGIRVLVTVDVLSEGVDLPCADTCLFVAPRHAVRLRQCVGRVLRQHPSKIDALVIAPPLVQDVNGTALVQDMELGRLLMELAQADPLLRTRMLQNLEDATLNSRICVHGGSRQSGNHDIVEKAARLLHFHVFTSVLTTLSMGWELAFSKLAEYKSEYGDVLVATDFVTVDGLKLGLWVRNQRYTKAKGKLFQEREDRLNTLGMVWDPLADAWELAFSKLAKYKSENEDVLVPTDFVTADDFKLGFWVGTQRKNKAKGKLSQERVVRLNTLGMVWDPLADAWELAFRKLAEYRAENGDVLVPQNFVTADDLKLGFWVKTQRHNKAKGKLRQERADRLNALGMVWACQ</sequence>
<dbReference type="GO" id="GO:0004386">
    <property type="term" value="F:helicase activity"/>
    <property type="evidence" value="ECO:0007669"/>
    <property type="project" value="UniProtKB-KW"/>
</dbReference>
<evidence type="ECO:0000313" key="7">
    <source>
        <dbReference type="Proteomes" id="UP001152797"/>
    </source>
</evidence>
<evidence type="ECO:0000259" key="3">
    <source>
        <dbReference type="PROSITE" id="PS51194"/>
    </source>
</evidence>
<dbReference type="InterPro" id="IPR007110">
    <property type="entry name" value="Ig-like_dom"/>
</dbReference>
<dbReference type="InterPro" id="IPR019734">
    <property type="entry name" value="TPR_rpt"/>
</dbReference>
<dbReference type="InterPro" id="IPR013783">
    <property type="entry name" value="Ig-like_fold"/>
</dbReference>
<dbReference type="SMART" id="SM00490">
    <property type="entry name" value="HELICc"/>
    <property type="match status" value="1"/>
</dbReference>
<dbReference type="GO" id="GO:0016787">
    <property type="term" value="F:hydrolase activity"/>
    <property type="evidence" value="ECO:0007669"/>
    <property type="project" value="InterPro"/>
</dbReference>
<dbReference type="PANTHER" id="PTHR33418">
    <property type="entry name" value="HELICASE-ASSOCIATED"/>
    <property type="match status" value="1"/>
</dbReference>